<keyword evidence="1" id="KW-0547">Nucleotide-binding</keyword>
<dbReference type="STRING" id="246404.A0A507FQC9"/>
<dbReference type="OrthoDB" id="16911at2759"/>
<dbReference type="InterPro" id="IPR006935">
    <property type="entry name" value="Helicase/UvrB_N"/>
</dbReference>
<name>A0A507FQC9_9FUNG</name>
<dbReference type="SUPFAM" id="SSF52540">
    <property type="entry name" value="P-loop containing nucleoside triphosphate hydrolases"/>
    <property type="match status" value="1"/>
</dbReference>
<feature type="domain" description="Helicase C-terminal" evidence="4">
    <location>
        <begin position="271"/>
        <end position="431"/>
    </location>
</feature>
<organism evidence="5 6">
    <name type="scientific">Chytriomyces confervae</name>
    <dbReference type="NCBI Taxonomy" id="246404"/>
    <lineage>
        <taxon>Eukaryota</taxon>
        <taxon>Fungi</taxon>
        <taxon>Fungi incertae sedis</taxon>
        <taxon>Chytridiomycota</taxon>
        <taxon>Chytridiomycota incertae sedis</taxon>
        <taxon>Chytridiomycetes</taxon>
        <taxon>Chytridiales</taxon>
        <taxon>Chytriomycetaceae</taxon>
        <taxon>Chytriomyces</taxon>
    </lineage>
</organism>
<dbReference type="GO" id="GO:0070125">
    <property type="term" value="P:mitochondrial translational elongation"/>
    <property type="evidence" value="ECO:0007669"/>
    <property type="project" value="TreeGrafter"/>
</dbReference>
<keyword evidence="1" id="KW-0378">Hydrolase</keyword>
<keyword evidence="2" id="KW-0175">Coiled coil</keyword>
<dbReference type="InterPro" id="IPR001650">
    <property type="entry name" value="Helicase_C-like"/>
</dbReference>
<dbReference type="GO" id="GO:0005524">
    <property type="term" value="F:ATP binding"/>
    <property type="evidence" value="ECO:0007669"/>
    <property type="project" value="InterPro"/>
</dbReference>
<dbReference type="GO" id="GO:0061749">
    <property type="term" value="F:forked DNA-dependent helicase activity"/>
    <property type="evidence" value="ECO:0007669"/>
    <property type="project" value="TreeGrafter"/>
</dbReference>
<dbReference type="PANTHER" id="PTHR47396:SF1">
    <property type="entry name" value="ATP-DEPENDENT HELICASE IRC3-RELATED"/>
    <property type="match status" value="1"/>
</dbReference>
<gene>
    <name evidence="5" type="ORF">CcCBS67573_g01226</name>
</gene>
<evidence type="ECO:0008006" key="7">
    <source>
        <dbReference type="Google" id="ProtNLM"/>
    </source>
</evidence>
<dbReference type="GO" id="GO:0016787">
    <property type="term" value="F:hydrolase activity"/>
    <property type="evidence" value="ECO:0007669"/>
    <property type="project" value="InterPro"/>
</dbReference>
<dbReference type="InterPro" id="IPR027417">
    <property type="entry name" value="P-loop_NTPase"/>
</dbReference>
<keyword evidence="1" id="KW-0067">ATP-binding</keyword>
<accession>A0A507FQC9</accession>
<evidence type="ECO:0000259" key="4">
    <source>
        <dbReference type="PROSITE" id="PS51194"/>
    </source>
</evidence>
<dbReference type="PANTHER" id="PTHR47396">
    <property type="entry name" value="TYPE I RESTRICTION ENZYME ECOKI R PROTEIN"/>
    <property type="match status" value="1"/>
</dbReference>
<comment type="caution">
    <text evidence="5">The sequence shown here is derived from an EMBL/GenBank/DDBJ whole genome shotgun (WGS) entry which is preliminary data.</text>
</comment>
<reference evidence="5 6" key="1">
    <citation type="journal article" date="2019" name="Sci. Rep.">
        <title>Comparative genomics of chytrid fungi reveal insights into the obligate biotrophic and pathogenic lifestyle of Synchytrium endobioticum.</title>
        <authorList>
            <person name="van de Vossenberg B.T.L.H."/>
            <person name="Warris S."/>
            <person name="Nguyen H.D.T."/>
            <person name="van Gent-Pelzer M.P.E."/>
            <person name="Joly D.L."/>
            <person name="van de Geest H.C."/>
            <person name="Bonants P.J.M."/>
            <person name="Smith D.S."/>
            <person name="Levesque C.A."/>
            <person name="van der Lee T.A.J."/>
        </authorList>
    </citation>
    <scope>NUCLEOTIDE SEQUENCE [LARGE SCALE GENOMIC DNA]</scope>
    <source>
        <strain evidence="5 6">CBS 675.73</strain>
    </source>
</reference>
<dbReference type="Proteomes" id="UP000320333">
    <property type="component" value="Unassembled WGS sequence"/>
</dbReference>
<feature type="domain" description="Helicase ATP-binding" evidence="3">
    <location>
        <begin position="38"/>
        <end position="217"/>
    </location>
</feature>
<dbReference type="SMART" id="SM00490">
    <property type="entry name" value="HELICc"/>
    <property type="match status" value="1"/>
</dbReference>
<dbReference type="CDD" id="cd18799">
    <property type="entry name" value="SF2_C_EcoAI-like"/>
    <property type="match status" value="1"/>
</dbReference>
<dbReference type="PROSITE" id="PS51192">
    <property type="entry name" value="HELICASE_ATP_BIND_1"/>
    <property type="match status" value="1"/>
</dbReference>
<evidence type="ECO:0000313" key="5">
    <source>
        <dbReference type="EMBL" id="TPX77536.1"/>
    </source>
</evidence>
<dbReference type="PROSITE" id="PS51194">
    <property type="entry name" value="HELICASE_CTER"/>
    <property type="match status" value="1"/>
</dbReference>
<dbReference type="InterPro" id="IPR050742">
    <property type="entry name" value="Helicase_Restrict-Modif_Enz"/>
</dbReference>
<protein>
    <recommendedName>
        <fullName evidence="7">DNA helicase</fullName>
    </recommendedName>
</protein>
<proteinExistence type="predicted"/>
<dbReference type="SMART" id="SM00487">
    <property type="entry name" value="DEXDc"/>
    <property type="match status" value="1"/>
</dbReference>
<evidence type="ECO:0000256" key="2">
    <source>
        <dbReference type="SAM" id="Coils"/>
    </source>
</evidence>
<dbReference type="Pfam" id="PF04851">
    <property type="entry name" value="ResIII"/>
    <property type="match status" value="1"/>
</dbReference>
<evidence type="ECO:0000259" key="3">
    <source>
        <dbReference type="PROSITE" id="PS51192"/>
    </source>
</evidence>
<evidence type="ECO:0000313" key="6">
    <source>
        <dbReference type="Proteomes" id="UP000320333"/>
    </source>
</evidence>
<dbReference type="EMBL" id="QEAP01000019">
    <property type="protein sequence ID" value="TPX77536.1"/>
    <property type="molecule type" value="Genomic_DNA"/>
</dbReference>
<dbReference type="GO" id="GO:0000403">
    <property type="term" value="F:Y-form DNA binding"/>
    <property type="evidence" value="ECO:0007669"/>
    <property type="project" value="TreeGrafter"/>
</dbReference>
<keyword evidence="6" id="KW-1185">Reference proteome</keyword>
<feature type="coiled-coil region" evidence="2">
    <location>
        <begin position="445"/>
        <end position="472"/>
    </location>
</feature>
<dbReference type="GO" id="GO:0036121">
    <property type="term" value="F:double-stranded DNA helicase activity"/>
    <property type="evidence" value="ECO:0007669"/>
    <property type="project" value="TreeGrafter"/>
</dbReference>
<dbReference type="InterPro" id="IPR014001">
    <property type="entry name" value="Helicase_ATP-bd"/>
</dbReference>
<evidence type="ECO:0000256" key="1">
    <source>
        <dbReference type="ARBA" id="ARBA00022806"/>
    </source>
</evidence>
<dbReference type="AlphaFoldDB" id="A0A507FQC9"/>
<dbReference type="Gene3D" id="3.40.50.300">
    <property type="entry name" value="P-loop containing nucleotide triphosphate hydrolases"/>
    <property type="match status" value="2"/>
</dbReference>
<dbReference type="Pfam" id="PF00271">
    <property type="entry name" value="Helicase_C"/>
    <property type="match status" value="1"/>
</dbReference>
<dbReference type="GO" id="GO:0032042">
    <property type="term" value="P:mitochondrial DNA metabolic process"/>
    <property type="evidence" value="ECO:0007669"/>
    <property type="project" value="TreeGrafter"/>
</dbReference>
<sequence length="656" mass="73185">MYTIIRASRRCFATSTASTDTTFALRDYQQECIDKCLAALSQGVRRQAVSLPVGSGKTVIFSNLMKRVPVPEKCPTATKFLVLASCKIALSVAHRTELLTQAKDQIMRAMPDKMIILDQGSKKQTKETIQSCDIVLASVPTLGNSKSDRFENYDPKQFKGIIIDEAHHASAASYKRLLDRFNALDEDSHIFVWGCSATLRRHDGRSLDTIFNSIVYHKSFLEMIQKNHLCDLRITTVKTKVSLDGVPLRGGEFAIGPLAHCINNPQRNLALLEAWRQNAGGGQRKATIIFAVDVKHINDLVELFQKNGIDARGIEGQTKAAERQATVEAFRRGEFPVLINCGILTEGVDITRIDCVILGRPTRSGVLLQQMIGRGLRQHKGGEKQNCLVIDFADASSENDYGIHATMPTLMGLRPDFKIPEGVDLAANMESIQQKLTKSPQSATKARCMEDLEELEQKAKEQQCDLTMSYTEFSISDLFDVDHQELENMIILRISKLAWVRLGKYACILPLRENQNILIDRMDDGRFLATFRVTLKRGKARIVNSQELLEHDSLTDAIRACDTWISDNMPEQVYYLRRNASWRQKPASEAQVSFLLKKGVISPTHLLTIGVASDMITKLVNGGKGRAAKSDAAERRKAKLAAKVKKGSMFEEVDGV</sequence>
<dbReference type="GO" id="GO:0005759">
    <property type="term" value="C:mitochondrial matrix"/>
    <property type="evidence" value="ECO:0007669"/>
    <property type="project" value="TreeGrafter"/>
</dbReference>
<keyword evidence="1" id="KW-0347">Helicase</keyword>